<dbReference type="EMBL" id="DWYZ01000278">
    <property type="protein sequence ID" value="HJB29973.1"/>
    <property type="molecule type" value="Genomic_DNA"/>
</dbReference>
<feature type="chain" id="PRO_5038735389" evidence="2">
    <location>
        <begin position="29"/>
        <end position="373"/>
    </location>
</feature>
<sequence>MKNRTVKALALGVAMSTLMMMGTANTFAAETEEAAAEETAGEETGDAAVEESETEETDGDETVEDEAAEETDETAETDEDAAEAEEHAATGTAAEAAGEVYEPSVDPEAPKDQAILVVSFGTSFNDNRAATIGAVENAIVEAFPDYDVRRAFTAQIIIDKLEKYDNVLIDNVTEALDRAVEDGVKTLIVQPTHLMNGLEYNDLSAELAEYADSFDQIVLGEPLLTSDEDYKTVEEAITSATADYDDGKTAICFMGHGTEAESNEVYSKMQETLTADGYENYYVGTVEASPTLEEVLALVQERDYTRVVLEPLMVVAGDHANNDMAGDEEGTWKKTFEDAGYEVETVLDGLGSMESIQNAYVEHTQAAIDSIAE</sequence>
<dbReference type="AlphaFoldDB" id="A0A9D2LWE5"/>
<proteinExistence type="predicted"/>
<protein>
    <submittedName>
        <fullName evidence="3">Sirohydrochlorin cobaltochelatase</fullName>
    </submittedName>
</protein>
<dbReference type="SUPFAM" id="SSF53800">
    <property type="entry name" value="Chelatase"/>
    <property type="match status" value="1"/>
</dbReference>
<feature type="compositionally biased region" description="Acidic residues" evidence="1">
    <location>
        <begin position="31"/>
        <end position="83"/>
    </location>
</feature>
<evidence type="ECO:0000256" key="2">
    <source>
        <dbReference type="SAM" id="SignalP"/>
    </source>
</evidence>
<feature type="region of interest" description="Disordered" evidence="1">
    <location>
        <begin position="31"/>
        <end position="92"/>
    </location>
</feature>
<evidence type="ECO:0000313" key="3">
    <source>
        <dbReference type="EMBL" id="HJB29973.1"/>
    </source>
</evidence>
<feature type="signal peptide" evidence="2">
    <location>
        <begin position="1"/>
        <end position="28"/>
    </location>
</feature>
<comment type="caution">
    <text evidence="3">The sequence shown here is derived from an EMBL/GenBank/DDBJ whole genome shotgun (WGS) entry which is preliminary data.</text>
</comment>
<keyword evidence="2" id="KW-0732">Signal</keyword>
<dbReference type="InterPro" id="IPR010388">
    <property type="entry name" value="Anaerobic_Co-chelatase"/>
</dbReference>
<evidence type="ECO:0000313" key="4">
    <source>
        <dbReference type="Proteomes" id="UP000823842"/>
    </source>
</evidence>
<organism evidence="3 4">
    <name type="scientific">Candidatus Blautia faecavium</name>
    <dbReference type="NCBI Taxonomy" id="2838487"/>
    <lineage>
        <taxon>Bacteria</taxon>
        <taxon>Bacillati</taxon>
        <taxon>Bacillota</taxon>
        <taxon>Clostridia</taxon>
        <taxon>Lachnospirales</taxon>
        <taxon>Lachnospiraceae</taxon>
        <taxon>Blautia</taxon>
    </lineage>
</organism>
<dbReference type="Pfam" id="PF06180">
    <property type="entry name" value="CbiK"/>
    <property type="match status" value="1"/>
</dbReference>
<dbReference type="Proteomes" id="UP000823842">
    <property type="component" value="Unassembled WGS sequence"/>
</dbReference>
<accession>A0A9D2LWE5</accession>
<name>A0A9D2LWE5_9FIRM</name>
<reference evidence="3" key="1">
    <citation type="journal article" date="2021" name="PeerJ">
        <title>Extensive microbial diversity within the chicken gut microbiome revealed by metagenomics and culture.</title>
        <authorList>
            <person name="Gilroy R."/>
            <person name="Ravi A."/>
            <person name="Getino M."/>
            <person name="Pursley I."/>
            <person name="Horton D.L."/>
            <person name="Alikhan N.F."/>
            <person name="Baker D."/>
            <person name="Gharbi K."/>
            <person name="Hall N."/>
            <person name="Watson M."/>
            <person name="Adriaenssens E.M."/>
            <person name="Foster-Nyarko E."/>
            <person name="Jarju S."/>
            <person name="Secka A."/>
            <person name="Antonio M."/>
            <person name="Oren A."/>
            <person name="Chaudhuri R.R."/>
            <person name="La Ragione R."/>
            <person name="Hildebrand F."/>
            <person name="Pallen M.J."/>
        </authorList>
    </citation>
    <scope>NUCLEOTIDE SEQUENCE</scope>
    <source>
        <strain evidence="3">ChiSjej1B19-5720</strain>
    </source>
</reference>
<gene>
    <name evidence="3" type="ORF">IAA06_14460</name>
</gene>
<reference evidence="3" key="2">
    <citation type="submission" date="2021-04" db="EMBL/GenBank/DDBJ databases">
        <authorList>
            <person name="Gilroy R."/>
        </authorList>
    </citation>
    <scope>NUCLEOTIDE SEQUENCE</scope>
    <source>
        <strain evidence="3">ChiSjej1B19-5720</strain>
    </source>
</reference>
<dbReference type="GO" id="GO:0019251">
    <property type="term" value="P:anaerobic cobalamin biosynthetic process"/>
    <property type="evidence" value="ECO:0007669"/>
    <property type="project" value="InterPro"/>
</dbReference>
<evidence type="ECO:0000256" key="1">
    <source>
        <dbReference type="SAM" id="MobiDB-lite"/>
    </source>
</evidence>
<dbReference type="GO" id="GO:0016852">
    <property type="term" value="F:sirohydrochlorin cobaltochelatase activity"/>
    <property type="evidence" value="ECO:0007669"/>
    <property type="project" value="InterPro"/>
</dbReference>
<dbReference type="Gene3D" id="3.40.50.1400">
    <property type="match status" value="2"/>
</dbReference>
<dbReference type="CDD" id="cd03413">
    <property type="entry name" value="CbiK_C"/>
    <property type="match status" value="1"/>
</dbReference>